<name>A0A0T5ZXX8_UNCKA</name>
<evidence type="ECO:0000313" key="3">
    <source>
        <dbReference type="EMBL" id="KRT67665.1"/>
    </source>
</evidence>
<dbReference type="EMBL" id="LDXK01000001">
    <property type="protein sequence ID" value="KRT67665.1"/>
    <property type="molecule type" value="Genomic_DNA"/>
</dbReference>
<feature type="region of interest" description="Disordered" evidence="1">
    <location>
        <begin position="20"/>
        <end position="55"/>
    </location>
</feature>
<sequence>MAKKTRQEKDLARLRRQIEVLRAQNSERSHDYSPPPREVQEESKPGKSTEPPIKNLEIRKVAPKFIKADLLKTIVLSLAALAVIAALYLLRNQIPFL</sequence>
<keyword evidence="2" id="KW-0812">Transmembrane</keyword>
<organism evidence="3 4">
    <name type="scientific">candidate division WWE3 bacterium CSP1-7</name>
    <dbReference type="NCBI Taxonomy" id="1576480"/>
    <lineage>
        <taxon>Bacteria</taxon>
        <taxon>Katanobacteria</taxon>
    </lineage>
</organism>
<dbReference type="AlphaFoldDB" id="A0A0T5ZXX8"/>
<reference evidence="3 4" key="1">
    <citation type="submission" date="2015-05" db="EMBL/GenBank/DDBJ databases">
        <title>Critical biogeochemical functions in the subsurface are associated with bacteria from new phyla and little studied lineages.</title>
        <authorList>
            <person name="Hug L.A."/>
            <person name="Thomas B.C."/>
            <person name="Sharon I."/>
            <person name="Brown C.T."/>
            <person name="Sharma R."/>
            <person name="Hettich R.L."/>
            <person name="Wilkins M.J."/>
            <person name="Williams K.H."/>
            <person name="Singh A."/>
            <person name="Banfield J.F."/>
        </authorList>
    </citation>
    <scope>NUCLEOTIDE SEQUENCE [LARGE SCALE GENOMIC DNA]</scope>
    <source>
        <strain evidence="3">CSP1-7</strain>
    </source>
</reference>
<accession>A0A0T5ZXX8</accession>
<evidence type="ECO:0000256" key="1">
    <source>
        <dbReference type="SAM" id="MobiDB-lite"/>
    </source>
</evidence>
<feature type="transmembrane region" description="Helical" evidence="2">
    <location>
        <begin position="70"/>
        <end position="90"/>
    </location>
</feature>
<protein>
    <submittedName>
        <fullName evidence="3">Uncharacterized protein</fullName>
    </submittedName>
</protein>
<gene>
    <name evidence="3" type="ORF">XU08_C0001G0073</name>
</gene>
<feature type="compositionally biased region" description="Basic and acidic residues" evidence="1">
    <location>
        <begin position="38"/>
        <end position="47"/>
    </location>
</feature>
<feature type="compositionally biased region" description="Basic and acidic residues" evidence="1">
    <location>
        <begin position="20"/>
        <end position="31"/>
    </location>
</feature>
<proteinExistence type="predicted"/>
<dbReference type="Proteomes" id="UP000051297">
    <property type="component" value="Unassembled WGS sequence"/>
</dbReference>
<evidence type="ECO:0000256" key="2">
    <source>
        <dbReference type="SAM" id="Phobius"/>
    </source>
</evidence>
<evidence type="ECO:0000313" key="4">
    <source>
        <dbReference type="Proteomes" id="UP000051297"/>
    </source>
</evidence>
<keyword evidence="2" id="KW-1133">Transmembrane helix</keyword>
<keyword evidence="2" id="KW-0472">Membrane</keyword>
<comment type="caution">
    <text evidence="3">The sequence shown here is derived from an EMBL/GenBank/DDBJ whole genome shotgun (WGS) entry which is preliminary data.</text>
</comment>